<feature type="region of interest" description="Disordered" evidence="1">
    <location>
        <begin position="1"/>
        <end position="28"/>
    </location>
</feature>
<sequence length="433" mass="47844">MSSDDSPTTLPLAVPSRPPANSPNPTVRRARRKMIREVISQTKLTDRQLREVLAEAHESGTMLFDGQFARRYVKQSFLTDEEASRVLWRKTEDLVLFHMRHTSVYASTFTLSTDGHGVLELWWREKEPKIPPVLLDCPGIALREVYEHPAKDIIPDCHNADFLKPGSKLVPLSGPIYRDPAPFGTLGCLLTVERDEAKQHVIVTAGHVLDDDGDKIHAEDIANDSFVVLKTVPKFERTLGCPGFRRSSQRNRCLDEICFLEGPESISAGQLPCCLGDVDCIGLPPSEDPSVPSLFPGDLDPEVLRLWVASSDGVRVFKNGSGTGCTTGKLVLISKVRTDNPSLDQTTAYQMQVKWTDPAIPFAEGGDSGSLVFATGDTKIIPLGIHFGSRGIHSFAYMLYSWVSEVELEFDVDVYFCSTANCTPGSRNMMVMC</sequence>
<accession>A0A2B7WT25</accession>
<protein>
    <submittedName>
        <fullName evidence="2">Uncharacterized protein</fullName>
    </submittedName>
</protein>
<dbReference type="EMBL" id="PDNB01000198">
    <property type="protein sequence ID" value="PGG99739.1"/>
    <property type="molecule type" value="Genomic_DNA"/>
</dbReference>
<keyword evidence="3" id="KW-1185">Reference proteome</keyword>
<dbReference type="OrthoDB" id="4538301at2759"/>
<dbReference type="AlphaFoldDB" id="A0A2B7WT25"/>
<evidence type="ECO:0000256" key="1">
    <source>
        <dbReference type="SAM" id="MobiDB-lite"/>
    </source>
</evidence>
<evidence type="ECO:0000313" key="2">
    <source>
        <dbReference type="EMBL" id="PGG99739.1"/>
    </source>
</evidence>
<gene>
    <name evidence="2" type="ORF">AJ79_08428</name>
</gene>
<comment type="caution">
    <text evidence="2">The sequence shown here is derived from an EMBL/GenBank/DDBJ whole genome shotgun (WGS) entry which is preliminary data.</text>
</comment>
<name>A0A2B7WT25_9EURO</name>
<reference evidence="2 3" key="1">
    <citation type="submission" date="2017-10" db="EMBL/GenBank/DDBJ databases">
        <title>Comparative genomics in systemic dimorphic fungi from Ajellomycetaceae.</title>
        <authorList>
            <person name="Munoz J.F."/>
            <person name="Mcewen J.G."/>
            <person name="Clay O.K."/>
            <person name="Cuomo C.A."/>
        </authorList>
    </citation>
    <scope>NUCLEOTIDE SEQUENCE [LARGE SCALE GENOMIC DNA]</scope>
    <source>
        <strain evidence="2 3">UAMH5409</strain>
    </source>
</reference>
<evidence type="ECO:0000313" key="3">
    <source>
        <dbReference type="Proteomes" id="UP000223968"/>
    </source>
</evidence>
<organism evidence="2 3">
    <name type="scientific">Helicocarpus griseus UAMH5409</name>
    <dbReference type="NCBI Taxonomy" id="1447875"/>
    <lineage>
        <taxon>Eukaryota</taxon>
        <taxon>Fungi</taxon>
        <taxon>Dikarya</taxon>
        <taxon>Ascomycota</taxon>
        <taxon>Pezizomycotina</taxon>
        <taxon>Eurotiomycetes</taxon>
        <taxon>Eurotiomycetidae</taxon>
        <taxon>Onygenales</taxon>
        <taxon>Ajellomycetaceae</taxon>
        <taxon>Helicocarpus</taxon>
    </lineage>
</organism>
<proteinExistence type="predicted"/>
<dbReference type="Proteomes" id="UP000223968">
    <property type="component" value="Unassembled WGS sequence"/>
</dbReference>